<evidence type="ECO:0000313" key="1">
    <source>
        <dbReference type="EMBL" id="MCL3998510.1"/>
    </source>
</evidence>
<organism evidence="1 2">
    <name type="scientific">Streptomyces lavenduligriseus</name>
    <dbReference type="NCBI Taxonomy" id="67315"/>
    <lineage>
        <taxon>Bacteria</taxon>
        <taxon>Bacillati</taxon>
        <taxon>Actinomycetota</taxon>
        <taxon>Actinomycetes</taxon>
        <taxon>Kitasatosporales</taxon>
        <taxon>Streptomycetaceae</taxon>
        <taxon>Streptomyces</taxon>
    </lineage>
</organism>
<comment type="caution">
    <text evidence="1">The sequence shown here is derived from an EMBL/GenBank/DDBJ whole genome shotgun (WGS) entry which is preliminary data.</text>
</comment>
<dbReference type="EMBL" id="JAMCCK010000064">
    <property type="protein sequence ID" value="MCL3998510.1"/>
    <property type="molecule type" value="Genomic_DNA"/>
</dbReference>
<accession>A0ABT0P445</accession>
<gene>
    <name evidence="1" type="ORF">M4438_34270</name>
</gene>
<evidence type="ECO:0000313" key="2">
    <source>
        <dbReference type="Proteomes" id="UP001202052"/>
    </source>
</evidence>
<reference evidence="1 2" key="1">
    <citation type="submission" date="2022-05" db="EMBL/GenBank/DDBJ databases">
        <title>Genome Resource of Streptomyces lavenduligriseus GA1-1, a Strain with Broad-Spectrum Antifungal Activity against Phytopathogenic Fungi.</title>
        <authorList>
            <person name="Qi D."/>
        </authorList>
    </citation>
    <scope>NUCLEOTIDE SEQUENCE [LARGE SCALE GENOMIC DNA]</scope>
    <source>
        <strain evidence="1 2">GA1-1</strain>
    </source>
</reference>
<dbReference type="RefSeq" id="WP_249493137.1">
    <property type="nucleotide sequence ID" value="NZ_JAMCCK010000064.1"/>
</dbReference>
<keyword evidence="2" id="KW-1185">Reference proteome</keyword>
<proteinExistence type="predicted"/>
<sequence length="336" mass="37004">MTSYGYRLFTFQVFRGFKRTPLDLADCKGEQYQEIAEALLKALSIGTAIGDPTEDSQAEVEALGAFDKPALRVEEVRVVDNTIRATVWAGKFGSHEKAIGDAAGGDTDIKDKAASNLFRVVFAFPEEGETGILAVETIGRSCPVSQVTRWMNKKSRDEATQENDEGAWWRLSVNPLADENRLAEMIREGQAQTLVLVRHATTAGRTRSVKDIEITASLAVSSRMDKAVKVVQGWYQRNRHTEGNGEAGVTNEQGARQLAAIVGPQIADMELDDGWVQIEDPDGQMKRVKPTQMTDVFTYRLSEDQPPVTPRFYAAVRETAVALQPAAKVGIDWPVS</sequence>
<protein>
    <submittedName>
        <fullName evidence="1">Uncharacterized protein</fullName>
    </submittedName>
</protein>
<dbReference type="Proteomes" id="UP001202052">
    <property type="component" value="Unassembled WGS sequence"/>
</dbReference>
<name>A0ABT0P445_9ACTN</name>